<dbReference type="GO" id="GO:0048039">
    <property type="term" value="F:ubiquinone binding"/>
    <property type="evidence" value="ECO:0007669"/>
    <property type="project" value="TreeGrafter"/>
</dbReference>
<keyword evidence="8" id="KW-1278">Translocase</keyword>
<keyword evidence="10 16" id="KW-1133">Transmembrane helix</keyword>
<gene>
    <name evidence="18" type="primary">ND4</name>
</gene>
<accession>A0A9E8AE10</accession>
<evidence type="ECO:0000256" key="6">
    <source>
        <dbReference type="ARBA" id="ARBA00022660"/>
    </source>
</evidence>
<dbReference type="PRINTS" id="PR01437">
    <property type="entry name" value="NUOXDRDTASE4"/>
</dbReference>
<evidence type="ECO:0000259" key="17">
    <source>
        <dbReference type="Pfam" id="PF00361"/>
    </source>
</evidence>
<feature type="transmembrane region" description="Helical" evidence="16">
    <location>
        <begin position="480"/>
        <end position="497"/>
    </location>
</feature>
<sequence>MWSVICLLLFSLLNFSSVQWFFSIIVGFFFYFIQFNYVFYSGNPILNNKFFFFDSISFYFIFLSFILFIFVYFLELVNFSYLFNFLLSFLFFSLVLLFLAKTWLYFLIFFEASFIFMFLIIMFWGNNPERIEALNYFIIYSLVGSVPIIIVFSHFVFYGTVHFYGFDCNHTLLAYASNLINVDFYQRDVYIYQNIPGTHGNVRVRFLCESGLCEGLPIVQTNAFFLGYNAYSLKEYFFVISWLIIFLIKFPIFGLHLWLPKAHVESPVFGSMILAGILIKLSVYGIVRFGFSVFHGFYFKNFEIPIFLNYYACFGLVIVNFICSIQWDLKSFVAYSSVVHMSLIIFSILSNSWVSLIGALILSFSHGICSSSLFMMVNNFYSISLSRSMYLNRGYLYIFPYLCMFWFLLVSSNCSIPLSLNFFSELFLIFSGVLLNLGSLFVFVFNIFFCGLYCIFLYLYVSHGKSNVGLNYNCNFVYTYIYLMLCLFHFFVIYFYMTVVNTVSLVL</sequence>
<feature type="transmembrane region" description="Helical" evidence="16">
    <location>
        <begin position="137"/>
        <end position="157"/>
    </location>
</feature>
<keyword evidence="5 16" id="KW-0813">Transport</keyword>
<evidence type="ECO:0000256" key="4">
    <source>
        <dbReference type="ARBA" id="ARBA00021006"/>
    </source>
</evidence>
<dbReference type="GO" id="GO:0031966">
    <property type="term" value="C:mitochondrial membrane"/>
    <property type="evidence" value="ECO:0007669"/>
    <property type="project" value="UniProtKB-SubCell"/>
</dbReference>
<dbReference type="EMBL" id="OM456243">
    <property type="protein sequence ID" value="UZA66420.1"/>
    <property type="molecule type" value="Genomic_DNA"/>
</dbReference>
<dbReference type="GO" id="GO:0008137">
    <property type="term" value="F:NADH dehydrogenase (ubiquinone) activity"/>
    <property type="evidence" value="ECO:0007669"/>
    <property type="project" value="UniProtKB-UniRule"/>
</dbReference>
<feature type="transmembrane region" description="Helical" evidence="16">
    <location>
        <begin position="332"/>
        <end position="350"/>
    </location>
</feature>
<dbReference type="GO" id="GO:0042773">
    <property type="term" value="P:ATP synthesis coupled electron transport"/>
    <property type="evidence" value="ECO:0007669"/>
    <property type="project" value="InterPro"/>
</dbReference>
<evidence type="ECO:0000256" key="3">
    <source>
        <dbReference type="ARBA" id="ARBA00012944"/>
    </source>
</evidence>
<reference evidence="18" key="1">
    <citation type="journal article" date="2022" name="Zookeys">
        <title>The complete mitogenome of the potentially invasive flatworm Australopacifica atrata (Platyhelminthes, Geoplanidae) displays unusual features common to other Rhynchodeminae.</title>
        <authorList>
            <person name="Gastineau R."/>
            <person name="Winsor L."/>
            <person name="Justine J.-L."/>
        </authorList>
    </citation>
    <scope>NUCLEOTIDE SEQUENCE</scope>
</reference>
<evidence type="ECO:0000256" key="12">
    <source>
        <dbReference type="ARBA" id="ARBA00023075"/>
    </source>
</evidence>
<feature type="domain" description="NADH:quinone oxidoreductase/Mrp antiporter transmembrane" evidence="17">
    <location>
        <begin position="100"/>
        <end position="163"/>
    </location>
</feature>
<evidence type="ECO:0000256" key="13">
    <source>
        <dbReference type="ARBA" id="ARBA00023128"/>
    </source>
</evidence>
<keyword evidence="6 16" id="KW-0679">Respiratory chain</keyword>
<keyword evidence="11 16" id="KW-0520">NAD</keyword>
<dbReference type="CTD" id="4538"/>
<dbReference type="RefSeq" id="YP_010565478.1">
    <property type="nucleotide sequence ID" value="NC_068631.1"/>
</dbReference>
<feature type="domain" description="NADH:quinone oxidoreductase/Mrp antiporter transmembrane" evidence="17">
    <location>
        <begin position="233"/>
        <end position="449"/>
    </location>
</feature>
<feature type="transmembrane region" description="Helical" evidence="16">
    <location>
        <begin position="105"/>
        <end position="125"/>
    </location>
</feature>
<evidence type="ECO:0000256" key="11">
    <source>
        <dbReference type="ARBA" id="ARBA00023027"/>
    </source>
</evidence>
<keyword evidence="9 16" id="KW-0249">Electron transport</keyword>
<feature type="transmembrane region" description="Helical" evidence="16">
    <location>
        <begin position="268"/>
        <end position="287"/>
    </location>
</feature>
<organism evidence="18">
    <name type="scientific">Parakontikia atrata</name>
    <dbReference type="NCBI Taxonomy" id="2903269"/>
    <lineage>
        <taxon>Eukaryota</taxon>
        <taxon>Metazoa</taxon>
        <taxon>Spiralia</taxon>
        <taxon>Lophotrochozoa</taxon>
        <taxon>Platyhelminthes</taxon>
        <taxon>Rhabditophora</taxon>
        <taxon>Seriata</taxon>
        <taxon>Tricladida</taxon>
        <taxon>Continenticola</taxon>
        <taxon>Geoplanoidea</taxon>
        <taxon>Geoplanidae</taxon>
        <taxon>Caenoplaninae</taxon>
        <taxon>Parakontikia</taxon>
    </lineage>
</organism>
<dbReference type="GO" id="GO:0003954">
    <property type="term" value="F:NADH dehydrogenase activity"/>
    <property type="evidence" value="ECO:0007669"/>
    <property type="project" value="TreeGrafter"/>
</dbReference>
<feature type="transmembrane region" description="Helical" evidence="16">
    <location>
        <begin position="236"/>
        <end position="259"/>
    </location>
</feature>
<evidence type="ECO:0000256" key="1">
    <source>
        <dbReference type="ARBA" id="ARBA00004225"/>
    </source>
</evidence>
<keyword evidence="14 16" id="KW-0472">Membrane</keyword>
<keyword evidence="7 16" id="KW-0812">Transmembrane</keyword>
<feature type="transmembrane region" description="Helical" evidence="16">
    <location>
        <begin position="51"/>
        <end position="74"/>
    </location>
</feature>
<feature type="transmembrane region" description="Helical" evidence="16">
    <location>
        <begin position="307"/>
        <end position="325"/>
    </location>
</feature>
<comment type="similarity">
    <text evidence="2 16">Belongs to the complex I subunit 4 family.</text>
</comment>
<dbReference type="PANTHER" id="PTHR43507">
    <property type="entry name" value="NADH-UBIQUINONE OXIDOREDUCTASE CHAIN 4"/>
    <property type="match status" value="1"/>
</dbReference>
<dbReference type="GO" id="GO:0015990">
    <property type="term" value="P:electron transport coupled proton transport"/>
    <property type="evidence" value="ECO:0007669"/>
    <property type="project" value="TreeGrafter"/>
</dbReference>
<comment type="catalytic activity">
    <reaction evidence="15 16">
        <text>a ubiquinone + NADH + 5 H(+)(in) = a ubiquinol + NAD(+) + 4 H(+)(out)</text>
        <dbReference type="Rhea" id="RHEA:29091"/>
        <dbReference type="Rhea" id="RHEA-COMP:9565"/>
        <dbReference type="Rhea" id="RHEA-COMP:9566"/>
        <dbReference type="ChEBI" id="CHEBI:15378"/>
        <dbReference type="ChEBI" id="CHEBI:16389"/>
        <dbReference type="ChEBI" id="CHEBI:17976"/>
        <dbReference type="ChEBI" id="CHEBI:57540"/>
        <dbReference type="ChEBI" id="CHEBI:57945"/>
        <dbReference type="EC" id="7.1.1.2"/>
    </reaction>
</comment>
<proteinExistence type="inferred from homology"/>
<dbReference type="GeneID" id="76807544"/>
<dbReference type="Pfam" id="PF00361">
    <property type="entry name" value="Proton_antipo_M"/>
    <property type="match status" value="2"/>
</dbReference>
<keyword evidence="13 16" id="KW-0496">Mitochondrion</keyword>
<feature type="transmembrane region" description="Helical" evidence="16">
    <location>
        <begin position="81"/>
        <end position="99"/>
    </location>
</feature>
<feature type="transmembrane region" description="Helical" evidence="16">
    <location>
        <begin position="7"/>
        <end position="31"/>
    </location>
</feature>
<evidence type="ECO:0000256" key="16">
    <source>
        <dbReference type="RuleBase" id="RU003297"/>
    </source>
</evidence>
<evidence type="ECO:0000256" key="14">
    <source>
        <dbReference type="ARBA" id="ARBA00023136"/>
    </source>
</evidence>
<feature type="transmembrane region" description="Helical" evidence="16">
    <location>
        <begin position="356"/>
        <end position="377"/>
    </location>
</feature>
<geneLocation type="mitochondrion" evidence="18"/>
<evidence type="ECO:0000256" key="15">
    <source>
        <dbReference type="ARBA" id="ARBA00049551"/>
    </source>
</evidence>
<dbReference type="PANTHER" id="PTHR43507:SF20">
    <property type="entry name" value="NADH-UBIQUINONE OXIDOREDUCTASE CHAIN 4"/>
    <property type="match status" value="1"/>
</dbReference>
<comment type="function">
    <text evidence="16">Core subunit of the mitochondrial membrane respiratory chain NADH dehydrogenase (Complex I) which catalyzes electron transfer from NADH through the respiratory chain, using ubiquinone as an electron acceptor. Essential for the catalytic activity and assembly of complex I.</text>
</comment>
<evidence type="ECO:0000256" key="2">
    <source>
        <dbReference type="ARBA" id="ARBA00009025"/>
    </source>
</evidence>
<dbReference type="EC" id="7.1.1.2" evidence="3 16"/>
<dbReference type="InterPro" id="IPR003918">
    <property type="entry name" value="NADH_UbQ_OxRdtase"/>
</dbReference>
<evidence type="ECO:0000256" key="10">
    <source>
        <dbReference type="ARBA" id="ARBA00022989"/>
    </source>
</evidence>
<feature type="transmembrane region" description="Helical" evidence="16">
    <location>
        <begin position="398"/>
        <end position="420"/>
    </location>
</feature>
<feature type="transmembrane region" description="Helical" evidence="16">
    <location>
        <begin position="426"/>
        <end position="459"/>
    </location>
</feature>
<dbReference type="AlphaFoldDB" id="A0A9E8AE10"/>
<evidence type="ECO:0000256" key="8">
    <source>
        <dbReference type="ARBA" id="ARBA00022967"/>
    </source>
</evidence>
<evidence type="ECO:0000256" key="5">
    <source>
        <dbReference type="ARBA" id="ARBA00022448"/>
    </source>
</evidence>
<dbReference type="InterPro" id="IPR001750">
    <property type="entry name" value="ND/Mrp_TM"/>
</dbReference>
<evidence type="ECO:0000256" key="9">
    <source>
        <dbReference type="ARBA" id="ARBA00022982"/>
    </source>
</evidence>
<comment type="subcellular location">
    <subcellularLocation>
        <location evidence="1 16">Mitochondrion membrane</location>
        <topology evidence="1 16">Multi-pass membrane protein</topology>
    </subcellularLocation>
</comment>
<evidence type="ECO:0000313" key="18">
    <source>
        <dbReference type="EMBL" id="UZA66420.1"/>
    </source>
</evidence>
<keyword evidence="12 16" id="KW-0830">Ubiquinone</keyword>
<evidence type="ECO:0000256" key="7">
    <source>
        <dbReference type="ARBA" id="ARBA00022692"/>
    </source>
</evidence>
<protein>
    <recommendedName>
        <fullName evidence="4 16">NADH-ubiquinone oxidoreductase chain 4</fullName>
        <ecNumber evidence="3 16">7.1.1.2</ecNumber>
    </recommendedName>
</protein>
<name>A0A9E8AE10_9PLAT</name>